<dbReference type="HAMAP" id="MF_00080">
    <property type="entry name" value="IF_3"/>
    <property type="match status" value="1"/>
</dbReference>
<keyword evidence="4" id="KW-0963">Cytoplasm</keyword>
<dbReference type="PROSITE" id="PS00938">
    <property type="entry name" value="IF3"/>
    <property type="match status" value="1"/>
</dbReference>
<dbReference type="GO" id="GO:0043022">
    <property type="term" value="F:ribosome binding"/>
    <property type="evidence" value="ECO:0007669"/>
    <property type="project" value="TreeGrafter"/>
</dbReference>
<comment type="similarity">
    <text evidence="1 4 6">Belongs to the IF-3 family.</text>
</comment>
<dbReference type="eggNOG" id="COG0290">
    <property type="taxonomic scope" value="Bacteria"/>
</dbReference>
<dbReference type="AlphaFoldDB" id="D2MPU7"/>
<dbReference type="InterPro" id="IPR019814">
    <property type="entry name" value="Translation_initiation_fac_3_N"/>
</dbReference>
<comment type="subcellular location">
    <subcellularLocation>
        <location evidence="4 6">Cytoplasm</location>
    </subcellularLocation>
</comment>
<dbReference type="InterPro" id="IPR001288">
    <property type="entry name" value="Translation_initiation_fac_3"/>
</dbReference>
<dbReference type="GO" id="GO:0005829">
    <property type="term" value="C:cytosol"/>
    <property type="evidence" value="ECO:0007669"/>
    <property type="project" value="TreeGrafter"/>
</dbReference>
<dbReference type="GO" id="GO:0016020">
    <property type="term" value="C:membrane"/>
    <property type="evidence" value="ECO:0007669"/>
    <property type="project" value="TreeGrafter"/>
</dbReference>
<dbReference type="GO" id="GO:0003743">
    <property type="term" value="F:translation initiation factor activity"/>
    <property type="evidence" value="ECO:0007669"/>
    <property type="project" value="UniProtKB-UniRule"/>
</dbReference>
<dbReference type="STRING" id="679192.HMPREF9013_0334"/>
<dbReference type="GO" id="GO:0032790">
    <property type="term" value="P:ribosome disassembly"/>
    <property type="evidence" value="ECO:0007669"/>
    <property type="project" value="TreeGrafter"/>
</dbReference>
<proteinExistence type="inferred from homology"/>
<comment type="caution">
    <text evidence="9">The sequence shown here is derived from an EMBL/GenBank/DDBJ whole genome shotgun (WGS) entry which is preliminary data.</text>
</comment>
<evidence type="ECO:0000256" key="2">
    <source>
        <dbReference type="ARBA" id="ARBA00022540"/>
    </source>
</evidence>
<dbReference type="Proteomes" id="UP000005017">
    <property type="component" value="Unassembled WGS sequence"/>
</dbReference>
<dbReference type="PANTHER" id="PTHR10938:SF0">
    <property type="entry name" value="TRANSLATION INITIATION FACTOR IF-3, MITOCHONDRIAL"/>
    <property type="match status" value="1"/>
</dbReference>
<evidence type="ECO:0000256" key="6">
    <source>
        <dbReference type="RuleBase" id="RU000646"/>
    </source>
</evidence>
<name>D2MPU7_9FIRM</name>
<evidence type="ECO:0000256" key="4">
    <source>
        <dbReference type="HAMAP-Rule" id="MF_00080"/>
    </source>
</evidence>
<accession>D2MPU7</accession>
<organism evidence="9 10">
    <name type="scientific">Bulleidia extructa W1219</name>
    <dbReference type="NCBI Taxonomy" id="679192"/>
    <lineage>
        <taxon>Bacteria</taxon>
        <taxon>Bacillati</taxon>
        <taxon>Bacillota</taxon>
        <taxon>Erysipelotrichia</taxon>
        <taxon>Erysipelotrichales</taxon>
        <taxon>Erysipelotrichaceae</taxon>
        <taxon>Bulleidia</taxon>
    </lineage>
</organism>
<keyword evidence="3 4" id="KW-0648">Protein biosynthesis</keyword>
<dbReference type="InterPro" id="IPR019815">
    <property type="entry name" value="Translation_initiation_fac_3_C"/>
</dbReference>
<dbReference type="Gene3D" id="3.30.110.10">
    <property type="entry name" value="Translation initiation factor 3 (IF-3), C-terminal domain"/>
    <property type="match status" value="1"/>
</dbReference>
<comment type="subunit">
    <text evidence="4 6">Monomer.</text>
</comment>
<keyword evidence="10" id="KW-1185">Reference proteome</keyword>
<dbReference type="InterPro" id="IPR036788">
    <property type="entry name" value="T_IF-3_C_sf"/>
</dbReference>
<dbReference type="SUPFAM" id="SSF55200">
    <property type="entry name" value="Translation initiation factor IF3, C-terminal domain"/>
    <property type="match status" value="1"/>
</dbReference>
<gene>
    <name evidence="4 9" type="primary">infC</name>
    <name evidence="9" type="ORF">HMPREF9013_0334</name>
</gene>
<evidence type="ECO:0000313" key="10">
    <source>
        <dbReference type="Proteomes" id="UP000005017"/>
    </source>
</evidence>
<keyword evidence="2 4" id="KW-0396">Initiation factor</keyword>
<dbReference type="Gene3D" id="3.10.20.80">
    <property type="entry name" value="Translation initiation factor 3 (IF-3), N-terminal domain"/>
    <property type="match status" value="1"/>
</dbReference>
<dbReference type="EMBL" id="ADFR01000014">
    <property type="protein sequence ID" value="EFC05400.1"/>
    <property type="molecule type" value="Genomic_DNA"/>
</dbReference>
<dbReference type="RefSeq" id="WP_006627410.1">
    <property type="nucleotide sequence ID" value="NZ_ADFR01000014.1"/>
</dbReference>
<sequence>MGKIKNNKNRRPEANDIVNEDIKDKELLVIGLEGEQLGVLSRRDALQAAYDQDLDLLLVSANANPPVARILDYGRYHFEDLKKKREAKRNQSVTEVKPLRLSPVIDQHDFETKLKKSREWLEDGLKVRIDMRFRGRMITRQEIGREVIERFTQQISDIADVSKPAKLEGNTLSVVYSPKKGK</sequence>
<reference evidence="10" key="1">
    <citation type="submission" date="2009-12" db="EMBL/GenBank/DDBJ databases">
        <title>Sequence of Clostridiales genomosp. BVAB3 str. UPII9-5.</title>
        <authorList>
            <person name="Madupu R."/>
            <person name="Durkin A.S."/>
            <person name="Torralba M."/>
            <person name="Methe B."/>
            <person name="Sutton G.G."/>
            <person name="Strausberg R.L."/>
            <person name="Nelson K.E."/>
        </authorList>
    </citation>
    <scope>NUCLEOTIDE SEQUENCE [LARGE SCALE GENOMIC DNA]</scope>
    <source>
        <strain evidence="10">W1219</strain>
    </source>
</reference>
<dbReference type="Pfam" id="PF00707">
    <property type="entry name" value="IF3_C"/>
    <property type="match status" value="1"/>
</dbReference>
<dbReference type="InterPro" id="IPR019813">
    <property type="entry name" value="Translation_initiation_fac3_CS"/>
</dbReference>
<feature type="domain" description="Translation initiation factor 3 N-terminal" evidence="8">
    <location>
        <begin position="18"/>
        <end position="87"/>
    </location>
</feature>
<dbReference type="InterPro" id="IPR036787">
    <property type="entry name" value="T_IF-3_N_sf"/>
</dbReference>
<dbReference type="Pfam" id="PF05198">
    <property type="entry name" value="IF3_N"/>
    <property type="match status" value="1"/>
</dbReference>
<evidence type="ECO:0000259" key="8">
    <source>
        <dbReference type="Pfam" id="PF05198"/>
    </source>
</evidence>
<dbReference type="SUPFAM" id="SSF54364">
    <property type="entry name" value="Translation initiation factor IF3, N-terminal domain"/>
    <property type="match status" value="1"/>
</dbReference>
<evidence type="ECO:0000256" key="5">
    <source>
        <dbReference type="NCBIfam" id="TIGR00168"/>
    </source>
</evidence>
<evidence type="ECO:0000259" key="7">
    <source>
        <dbReference type="Pfam" id="PF00707"/>
    </source>
</evidence>
<evidence type="ECO:0000256" key="1">
    <source>
        <dbReference type="ARBA" id="ARBA00005439"/>
    </source>
</evidence>
<dbReference type="OrthoDB" id="9806014at2"/>
<evidence type="ECO:0000256" key="3">
    <source>
        <dbReference type="ARBA" id="ARBA00022917"/>
    </source>
</evidence>
<evidence type="ECO:0000313" key="9">
    <source>
        <dbReference type="EMBL" id="EFC05400.1"/>
    </source>
</evidence>
<feature type="domain" description="Translation initiation factor 3 C-terminal" evidence="7">
    <location>
        <begin position="94"/>
        <end position="179"/>
    </location>
</feature>
<protein>
    <recommendedName>
        <fullName evidence="4 5">Translation initiation factor IF-3</fullName>
    </recommendedName>
</protein>
<dbReference type="NCBIfam" id="TIGR00168">
    <property type="entry name" value="infC"/>
    <property type="match status" value="1"/>
</dbReference>
<dbReference type="PANTHER" id="PTHR10938">
    <property type="entry name" value="TRANSLATION INITIATION FACTOR IF-3"/>
    <property type="match status" value="1"/>
</dbReference>
<comment type="function">
    <text evidence="4 6">IF-3 binds to the 30S ribosomal subunit and shifts the equilibrium between 70S ribosomes and their 50S and 30S subunits in favor of the free subunits, thus enhancing the availability of 30S subunits on which protein synthesis initiation begins.</text>
</comment>